<keyword evidence="1" id="KW-1133">Transmembrane helix</keyword>
<dbReference type="Proteomes" id="UP000828390">
    <property type="component" value="Unassembled WGS sequence"/>
</dbReference>
<comment type="caution">
    <text evidence="2">The sequence shown here is derived from an EMBL/GenBank/DDBJ whole genome shotgun (WGS) entry which is preliminary data.</text>
</comment>
<reference evidence="2" key="2">
    <citation type="submission" date="2020-11" db="EMBL/GenBank/DDBJ databases">
        <authorList>
            <person name="McCartney M.A."/>
            <person name="Auch B."/>
            <person name="Kono T."/>
            <person name="Mallez S."/>
            <person name="Becker A."/>
            <person name="Gohl D.M."/>
            <person name="Silverstein K.A.T."/>
            <person name="Koren S."/>
            <person name="Bechman K.B."/>
            <person name="Herman A."/>
            <person name="Abrahante J.E."/>
            <person name="Garbe J."/>
        </authorList>
    </citation>
    <scope>NUCLEOTIDE SEQUENCE</scope>
    <source>
        <strain evidence="2">Duluth1</strain>
        <tissue evidence="2">Whole animal</tissue>
    </source>
</reference>
<sequence>MTADYSTDVHYLESRYGNLPLSSRVMLALYRVLYGLAMLIMCKWGQYCLCVGNMGLMLLCGKYGLNACVWEIWA</sequence>
<protein>
    <submittedName>
        <fullName evidence="2">Uncharacterized protein</fullName>
    </submittedName>
</protein>
<keyword evidence="3" id="KW-1185">Reference proteome</keyword>
<feature type="transmembrane region" description="Helical" evidence="1">
    <location>
        <begin position="21"/>
        <end position="40"/>
    </location>
</feature>
<accession>A0A9D4RPY4</accession>
<reference evidence="2" key="1">
    <citation type="journal article" date="2019" name="bioRxiv">
        <title>The Genome of the Zebra Mussel, Dreissena polymorpha: A Resource for Invasive Species Research.</title>
        <authorList>
            <person name="McCartney M.A."/>
            <person name="Auch B."/>
            <person name="Kono T."/>
            <person name="Mallez S."/>
            <person name="Zhang Y."/>
            <person name="Obille A."/>
            <person name="Becker A."/>
            <person name="Abrahante J.E."/>
            <person name="Garbe J."/>
            <person name="Badalamenti J.P."/>
            <person name="Herman A."/>
            <person name="Mangelson H."/>
            <person name="Liachko I."/>
            <person name="Sullivan S."/>
            <person name="Sone E.D."/>
            <person name="Koren S."/>
            <person name="Silverstein K.A.T."/>
            <person name="Beckman K.B."/>
            <person name="Gohl D.M."/>
        </authorList>
    </citation>
    <scope>NUCLEOTIDE SEQUENCE</scope>
    <source>
        <strain evidence="2">Duluth1</strain>
        <tissue evidence="2">Whole animal</tissue>
    </source>
</reference>
<dbReference type="AlphaFoldDB" id="A0A9D4RPY4"/>
<organism evidence="2 3">
    <name type="scientific">Dreissena polymorpha</name>
    <name type="common">Zebra mussel</name>
    <name type="synonym">Mytilus polymorpha</name>
    <dbReference type="NCBI Taxonomy" id="45954"/>
    <lineage>
        <taxon>Eukaryota</taxon>
        <taxon>Metazoa</taxon>
        <taxon>Spiralia</taxon>
        <taxon>Lophotrochozoa</taxon>
        <taxon>Mollusca</taxon>
        <taxon>Bivalvia</taxon>
        <taxon>Autobranchia</taxon>
        <taxon>Heteroconchia</taxon>
        <taxon>Euheterodonta</taxon>
        <taxon>Imparidentia</taxon>
        <taxon>Neoheterodontei</taxon>
        <taxon>Myida</taxon>
        <taxon>Dreissenoidea</taxon>
        <taxon>Dreissenidae</taxon>
        <taxon>Dreissena</taxon>
    </lineage>
</organism>
<evidence type="ECO:0000313" key="3">
    <source>
        <dbReference type="Proteomes" id="UP000828390"/>
    </source>
</evidence>
<dbReference type="EMBL" id="JAIWYP010000001">
    <property type="protein sequence ID" value="KAH3876614.1"/>
    <property type="molecule type" value="Genomic_DNA"/>
</dbReference>
<proteinExistence type="predicted"/>
<name>A0A9D4RPY4_DREPO</name>
<gene>
    <name evidence="2" type="ORF">DPMN_000461</name>
</gene>
<keyword evidence="1" id="KW-0472">Membrane</keyword>
<evidence type="ECO:0000313" key="2">
    <source>
        <dbReference type="EMBL" id="KAH3876614.1"/>
    </source>
</evidence>
<evidence type="ECO:0000256" key="1">
    <source>
        <dbReference type="SAM" id="Phobius"/>
    </source>
</evidence>
<keyword evidence="1" id="KW-0812">Transmembrane</keyword>